<proteinExistence type="predicted"/>
<organism evidence="2 3">
    <name type="scientific">Coprinellus micaceus</name>
    <name type="common">Glistening ink-cap mushroom</name>
    <name type="synonym">Coprinus micaceus</name>
    <dbReference type="NCBI Taxonomy" id="71717"/>
    <lineage>
        <taxon>Eukaryota</taxon>
        <taxon>Fungi</taxon>
        <taxon>Dikarya</taxon>
        <taxon>Basidiomycota</taxon>
        <taxon>Agaricomycotina</taxon>
        <taxon>Agaricomycetes</taxon>
        <taxon>Agaricomycetidae</taxon>
        <taxon>Agaricales</taxon>
        <taxon>Agaricineae</taxon>
        <taxon>Psathyrellaceae</taxon>
        <taxon>Coprinellus</taxon>
    </lineage>
</organism>
<dbReference type="Proteomes" id="UP000298030">
    <property type="component" value="Unassembled WGS sequence"/>
</dbReference>
<keyword evidence="3" id="KW-1185">Reference proteome</keyword>
<protein>
    <submittedName>
        <fullName evidence="2">Uncharacterized protein</fullName>
    </submittedName>
</protein>
<evidence type="ECO:0000256" key="1">
    <source>
        <dbReference type="SAM" id="MobiDB-lite"/>
    </source>
</evidence>
<accession>A0A4Y7SBR9</accession>
<gene>
    <name evidence="2" type="ORF">FA13DRAFT_1719670</name>
</gene>
<dbReference type="OrthoDB" id="3123172at2759"/>
<sequence>MLALPSPVGLLDGHLYTSRFSPHAHLSSYPNTPWKEDMLPPNPYHDNSSSPAVDVGIQHDFLYEDLAAPLFSSVPDDGHSFSGLCAVESYPDKCEGSSPRPSTCSALNENNIATDPSTSIGSTRDVTVDPDEPCVDVALPLDTKGKGVHRPSIQFTVDGDSHADSDGLPSPSNDLPQARLANPESAALGPELASDPSTALVVACIPQYTQPAPPSPESDPGPTVEDMADAMVEADLAKIRLGYTVIETLDMVERLATLQQLKLRLLSSQTCEELASIQQHIELEKAVRKAQLRKKVPFRDPLGYKIEDIVAIGEKYASSPTFLEPIVREIWSALDGTPSLAIL</sequence>
<evidence type="ECO:0000313" key="3">
    <source>
        <dbReference type="Proteomes" id="UP000298030"/>
    </source>
</evidence>
<dbReference type="EMBL" id="QPFP01000237">
    <property type="protein sequence ID" value="TEB18674.1"/>
    <property type="molecule type" value="Genomic_DNA"/>
</dbReference>
<feature type="compositionally biased region" description="Polar residues" evidence="1">
    <location>
        <begin position="107"/>
        <end position="125"/>
    </location>
</feature>
<comment type="caution">
    <text evidence="2">The sequence shown here is derived from an EMBL/GenBank/DDBJ whole genome shotgun (WGS) entry which is preliminary data.</text>
</comment>
<evidence type="ECO:0000313" key="2">
    <source>
        <dbReference type="EMBL" id="TEB18674.1"/>
    </source>
</evidence>
<dbReference type="AlphaFoldDB" id="A0A4Y7SBR9"/>
<name>A0A4Y7SBR9_COPMI</name>
<feature type="region of interest" description="Disordered" evidence="1">
    <location>
        <begin position="107"/>
        <end position="178"/>
    </location>
</feature>
<reference evidence="2 3" key="1">
    <citation type="journal article" date="2019" name="Nat. Ecol. Evol.">
        <title>Megaphylogeny resolves global patterns of mushroom evolution.</title>
        <authorList>
            <person name="Varga T."/>
            <person name="Krizsan K."/>
            <person name="Foldi C."/>
            <person name="Dima B."/>
            <person name="Sanchez-Garcia M."/>
            <person name="Sanchez-Ramirez S."/>
            <person name="Szollosi G.J."/>
            <person name="Szarkandi J.G."/>
            <person name="Papp V."/>
            <person name="Albert L."/>
            <person name="Andreopoulos W."/>
            <person name="Angelini C."/>
            <person name="Antonin V."/>
            <person name="Barry K.W."/>
            <person name="Bougher N.L."/>
            <person name="Buchanan P."/>
            <person name="Buyck B."/>
            <person name="Bense V."/>
            <person name="Catcheside P."/>
            <person name="Chovatia M."/>
            <person name="Cooper J."/>
            <person name="Damon W."/>
            <person name="Desjardin D."/>
            <person name="Finy P."/>
            <person name="Geml J."/>
            <person name="Haridas S."/>
            <person name="Hughes K."/>
            <person name="Justo A."/>
            <person name="Karasinski D."/>
            <person name="Kautmanova I."/>
            <person name="Kiss B."/>
            <person name="Kocsube S."/>
            <person name="Kotiranta H."/>
            <person name="LaButti K.M."/>
            <person name="Lechner B.E."/>
            <person name="Liimatainen K."/>
            <person name="Lipzen A."/>
            <person name="Lukacs Z."/>
            <person name="Mihaltcheva S."/>
            <person name="Morgado L.N."/>
            <person name="Niskanen T."/>
            <person name="Noordeloos M.E."/>
            <person name="Ohm R.A."/>
            <person name="Ortiz-Santana B."/>
            <person name="Ovrebo C."/>
            <person name="Racz N."/>
            <person name="Riley R."/>
            <person name="Savchenko A."/>
            <person name="Shiryaev A."/>
            <person name="Soop K."/>
            <person name="Spirin V."/>
            <person name="Szebenyi C."/>
            <person name="Tomsovsky M."/>
            <person name="Tulloss R.E."/>
            <person name="Uehling J."/>
            <person name="Grigoriev I.V."/>
            <person name="Vagvolgyi C."/>
            <person name="Papp T."/>
            <person name="Martin F.M."/>
            <person name="Miettinen O."/>
            <person name="Hibbett D.S."/>
            <person name="Nagy L.G."/>
        </authorList>
    </citation>
    <scope>NUCLEOTIDE SEQUENCE [LARGE SCALE GENOMIC DNA]</scope>
    <source>
        <strain evidence="2 3">FP101781</strain>
    </source>
</reference>